<protein>
    <submittedName>
        <fullName evidence="1">Uncharacterized protein</fullName>
    </submittedName>
</protein>
<evidence type="ECO:0000313" key="2">
    <source>
        <dbReference type="Proteomes" id="UP000008068"/>
    </source>
</evidence>
<name>G0P3S2_CAEBE</name>
<reference evidence="2" key="1">
    <citation type="submission" date="2011-07" db="EMBL/GenBank/DDBJ databases">
        <authorList>
            <consortium name="Caenorhabditis brenneri Sequencing and Analysis Consortium"/>
            <person name="Wilson R.K."/>
        </authorList>
    </citation>
    <scope>NUCLEOTIDE SEQUENCE [LARGE SCALE GENOMIC DNA]</scope>
    <source>
        <strain evidence="2">PB2801</strain>
    </source>
</reference>
<gene>
    <name evidence="1" type="ORF">CAEBREN_09786</name>
</gene>
<dbReference type="InParanoid" id="G0P3S2"/>
<dbReference type="Proteomes" id="UP000008068">
    <property type="component" value="Unassembled WGS sequence"/>
</dbReference>
<accession>G0P3S2</accession>
<organism evidence="2">
    <name type="scientific">Caenorhabditis brenneri</name>
    <name type="common">Nematode worm</name>
    <dbReference type="NCBI Taxonomy" id="135651"/>
    <lineage>
        <taxon>Eukaryota</taxon>
        <taxon>Metazoa</taxon>
        <taxon>Ecdysozoa</taxon>
        <taxon>Nematoda</taxon>
        <taxon>Chromadorea</taxon>
        <taxon>Rhabditida</taxon>
        <taxon>Rhabditina</taxon>
        <taxon>Rhabditomorpha</taxon>
        <taxon>Rhabditoidea</taxon>
        <taxon>Rhabditidae</taxon>
        <taxon>Peloderinae</taxon>
        <taxon>Caenorhabditis</taxon>
    </lineage>
</organism>
<sequence>MRMCTTPLKNHD</sequence>
<keyword evidence="2" id="KW-1185">Reference proteome</keyword>
<dbReference type="EMBL" id="GL380051">
    <property type="protein sequence ID" value="EGT44328.1"/>
    <property type="molecule type" value="Genomic_DNA"/>
</dbReference>
<evidence type="ECO:0000313" key="1">
    <source>
        <dbReference type="EMBL" id="EGT44328.1"/>
    </source>
</evidence>
<proteinExistence type="predicted"/>